<organism evidence="2 3">
    <name type="scientific">Streptomyces cinereoruber</name>
    <dbReference type="NCBI Taxonomy" id="67260"/>
    <lineage>
        <taxon>Bacteria</taxon>
        <taxon>Bacillati</taxon>
        <taxon>Actinomycetota</taxon>
        <taxon>Actinomycetes</taxon>
        <taxon>Kitasatosporales</taxon>
        <taxon>Streptomycetaceae</taxon>
        <taxon>Streptomyces</taxon>
    </lineage>
</organism>
<keyword evidence="1" id="KW-1133">Transmembrane helix</keyword>
<evidence type="ECO:0008006" key="4">
    <source>
        <dbReference type="Google" id="ProtNLM"/>
    </source>
</evidence>
<feature type="transmembrane region" description="Helical" evidence="1">
    <location>
        <begin position="21"/>
        <end position="46"/>
    </location>
</feature>
<proteinExistence type="predicted"/>
<dbReference type="EMBL" id="BMSJ01000012">
    <property type="protein sequence ID" value="GGR45582.1"/>
    <property type="molecule type" value="Genomic_DNA"/>
</dbReference>
<comment type="caution">
    <text evidence="2">The sequence shown here is derived from an EMBL/GenBank/DDBJ whole genome shotgun (WGS) entry which is preliminary data.</text>
</comment>
<gene>
    <name evidence="2" type="ORF">GCM10010497_56360</name>
</gene>
<reference evidence="2 3" key="1">
    <citation type="journal article" date="2014" name="Int. J. Syst. Evol. Microbiol.">
        <title>Complete genome sequence of Corynebacterium casei LMG S-19264T (=DSM 44701T), isolated from a smear-ripened cheese.</title>
        <authorList>
            <consortium name="US DOE Joint Genome Institute (JGI-PGF)"/>
            <person name="Walter F."/>
            <person name="Albersmeier A."/>
            <person name="Kalinowski J."/>
            <person name="Ruckert C."/>
        </authorList>
    </citation>
    <scope>NUCLEOTIDE SEQUENCE [LARGE SCALE GENOMIC DNA]</scope>
    <source>
        <strain evidence="2 3">JCM 4205</strain>
    </source>
</reference>
<accession>A0AAV4KSR3</accession>
<keyword evidence="1" id="KW-0472">Membrane</keyword>
<dbReference type="AlphaFoldDB" id="A0AAV4KSR3"/>
<protein>
    <recommendedName>
        <fullName evidence="4">DUF4333 domain-containing protein</fullName>
    </recommendedName>
</protein>
<evidence type="ECO:0000256" key="1">
    <source>
        <dbReference type="SAM" id="Phobius"/>
    </source>
</evidence>
<dbReference type="Proteomes" id="UP000642014">
    <property type="component" value="Unassembled WGS sequence"/>
</dbReference>
<keyword evidence="1" id="KW-0812">Transmembrane</keyword>
<evidence type="ECO:0000313" key="3">
    <source>
        <dbReference type="Proteomes" id="UP000642014"/>
    </source>
</evidence>
<name>A0AAV4KSR3_9ACTN</name>
<evidence type="ECO:0000313" key="2">
    <source>
        <dbReference type="EMBL" id="GGR45582.1"/>
    </source>
</evidence>
<sequence length="150" mass="16332">MHMGEEKAPKRKPVKARPWTWVWATAVMTVICAGPLALLAWGAMAWDEIGEAKPADCSDVMTFARGTLPADARDARCTAAHWQDTVAEAEFRTDRAGAWLAATYPAGETAYSCEVDVCVRASYDEVLFVDVSIAYEDGGTALVRVKAFDL</sequence>